<dbReference type="InterPro" id="IPR043429">
    <property type="entry name" value="ArtM/GltK/GlnP/TcyL/YhdX-like"/>
</dbReference>
<keyword evidence="7" id="KW-0029">Amino-acid transport</keyword>
<feature type="transmembrane region" description="Helical" evidence="13">
    <location>
        <begin position="53"/>
        <end position="78"/>
    </location>
</feature>
<evidence type="ECO:0000256" key="1">
    <source>
        <dbReference type="ARBA" id="ARBA00003159"/>
    </source>
</evidence>
<evidence type="ECO:0000256" key="7">
    <source>
        <dbReference type="ARBA" id="ARBA00022970"/>
    </source>
</evidence>
<comment type="function">
    <text evidence="1">Part of the binding-protein-dependent transport system for glutamine; probably responsible for the translocation of the substrate across the membrane.</text>
</comment>
<keyword evidence="8 13" id="KW-1133">Transmembrane helix</keyword>
<evidence type="ECO:0000256" key="10">
    <source>
        <dbReference type="ARBA" id="ARBA00060298"/>
    </source>
</evidence>
<evidence type="ECO:0000256" key="2">
    <source>
        <dbReference type="ARBA" id="ARBA00004429"/>
    </source>
</evidence>
<evidence type="ECO:0000259" key="14">
    <source>
        <dbReference type="PROSITE" id="PS50928"/>
    </source>
</evidence>
<dbReference type="GO" id="GO:0006865">
    <property type="term" value="P:amino acid transport"/>
    <property type="evidence" value="ECO:0007669"/>
    <property type="project" value="UniProtKB-KW"/>
</dbReference>
<evidence type="ECO:0000313" key="15">
    <source>
        <dbReference type="EMBL" id="EJF91738.1"/>
    </source>
</evidence>
<comment type="similarity">
    <text evidence="3">Belongs to the binding-protein-dependent transport system permease family. HisMQ subfamily.</text>
</comment>
<comment type="subcellular location">
    <subcellularLocation>
        <location evidence="2">Cell inner membrane</location>
        <topology evidence="2">Multi-pass membrane protein</topology>
    </subcellularLocation>
    <subcellularLocation>
        <location evidence="13">Cell membrane</location>
        <topology evidence="13">Multi-pass membrane protein</topology>
    </subcellularLocation>
</comment>
<dbReference type="Gene3D" id="1.10.3720.10">
    <property type="entry name" value="MetI-like"/>
    <property type="match status" value="1"/>
</dbReference>
<evidence type="ECO:0000256" key="13">
    <source>
        <dbReference type="RuleBase" id="RU363032"/>
    </source>
</evidence>
<sequence length="222" mass="24744">MSFDWNAVYNALPTLLDGVKLTLLISVLGIPSGFILGLFLGMARAYRLPILNFIALIYIEIIRGTPMILQVMFIYFALPQISFFGFHIRFDAVTAGIITIMINSAAYMAEIVRGALLSVHNGLREAGLALGLPSWKVVFKVILPIAWRRMIPPLGNQCIISLKDTSLLSVVSIAELMRRATEIASTNYNYVEILSTVAVLYLILTVSLTILLRIIEKRIRML</sequence>
<organism evidence="15 16">
    <name type="scientific">Bartonella tamiae Th239</name>
    <dbReference type="NCBI Taxonomy" id="1094558"/>
    <lineage>
        <taxon>Bacteria</taxon>
        <taxon>Pseudomonadati</taxon>
        <taxon>Pseudomonadota</taxon>
        <taxon>Alphaproteobacteria</taxon>
        <taxon>Hyphomicrobiales</taxon>
        <taxon>Bartonellaceae</taxon>
        <taxon>Bartonella</taxon>
    </lineage>
</organism>
<evidence type="ECO:0000256" key="9">
    <source>
        <dbReference type="ARBA" id="ARBA00023136"/>
    </source>
</evidence>
<gene>
    <name evidence="15" type="ORF">ME5_00117</name>
</gene>
<dbReference type="PATRIC" id="fig|1094558.3.peg.125"/>
<dbReference type="NCBIfam" id="TIGR01726">
    <property type="entry name" value="HEQRo_perm_3TM"/>
    <property type="match status" value="1"/>
</dbReference>
<dbReference type="FunFam" id="1.10.3720.10:FF:000006">
    <property type="entry name" value="Glutamate/aspartate ABC transporter, permease protein GltK"/>
    <property type="match status" value="1"/>
</dbReference>
<feature type="transmembrane region" description="Helical" evidence="13">
    <location>
        <begin position="84"/>
        <end position="106"/>
    </location>
</feature>
<keyword evidence="5" id="KW-1003">Cell membrane</keyword>
<evidence type="ECO:0000313" key="16">
    <source>
        <dbReference type="Proteomes" id="UP000008952"/>
    </source>
</evidence>
<dbReference type="InterPro" id="IPR035906">
    <property type="entry name" value="MetI-like_sf"/>
</dbReference>
<keyword evidence="9 13" id="KW-0472">Membrane</keyword>
<dbReference type="SUPFAM" id="SSF161098">
    <property type="entry name" value="MetI-like"/>
    <property type="match status" value="1"/>
</dbReference>
<comment type="function">
    <text evidence="10">Part of the ABC transporter complex GltIJKL involved in glutamate and aspartate uptake. Probably responsible for the translocation of the substrate across the membrane.</text>
</comment>
<feature type="domain" description="ABC transmembrane type-1" evidence="14">
    <location>
        <begin position="19"/>
        <end position="212"/>
    </location>
</feature>
<evidence type="ECO:0000256" key="5">
    <source>
        <dbReference type="ARBA" id="ARBA00022475"/>
    </source>
</evidence>
<feature type="transmembrane region" description="Helical" evidence="13">
    <location>
        <begin position="193"/>
        <end position="215"/>
    </location>
</feature>
<reference evidence="15 16" key="1">
    <citation type="submission" date="2012-03" db="EMBL/GenBank/DDBJ databases">
        <title>The Genome Sequence of Bartonella tamiae Th239.</title>
        <authorList>
            <consortium name="The Broad Institute Genome Sequencing Platform"/>
            <consortium name="The Broad Institute Genome Sequencing Center for Infectious Disease"/>
            <person name="Feldgarden M."/>
            <person name="Kirby J."/>
            <person name="Kosoy M."/>
            <person name="Birtles R."/>
            <person name="Probert W.S."/>
            <person name="Chiaraviglio L."/>
            <person name="Young S.K."/>
            <person name="Zeng Q."/>
            <person name="Gargeya S."/>
            <person name="Fitzgerald M."/>
            <person name="Haas B."/>
            <person name="Abouelleil A."/>
            <person name="Alvarado L."/>
            <person name="Arachchi H.M."/>
            <person name="Berlin A."/>
            <person name="Chapman S.B."/>
            <person name="Gearin G."/>
            <person name="Goldberg J."/>
            <person name="Griggs A."/>
            <person name="Gujja S."/>
            <person name="Hansen M."/>
            <person name="Heiman D."/>
            <person name="Howarth C."/>
            <person name="Larimer J."/>
            <person name="Lui A."/>
            <person name="MacDonald P.J.P."/>
            <person name="McCowen C."/>
            <person name="Montmayeur A."/>
            <person name="Murphy C."/>
            <person name="Neiman D."/>
            <person name="Pearson M."/>
            <person name="Priest M."/>
            <person name="Roberts A."/>
            <person name="Saif S."/>
            <person name="Shea T."/>
            <person name="Sisk P."/>
            <person name="Stolte C."/>
            <person name="Sykes S."/>
            <person name="Wortman J."/>
            <person name="Nusbaum C."/>
            <person name="Birren B."/>
        </authorList>
    </citation>
    <scope>NUCLEOTIDE SEQUENCE [LARGE SCALE GENOMIC DNA]</scope>
    <source>
        <strain evidence="15 16">Th239</strain>
    </source>
</reference>
<dbReference type="OrthoDB" id="7190458at2"/>
<dbReference type="PANTHER" id="PTHR30614">
    <property type="entry name" value="MEMBRANE COMPONENT OF AMINO ACID ABC TRANSPORTER"/>
    <property type="match status" value="1"/>
</dbReference>
<keyword evidence="6 13" id="KW-0812">Transmembrane</keyword>
<proteinExistence type="inferred from homology"/>
<keyword evidence="16" id="KW-1185">Reference proteome</keyword>
<keyword evidence="4 13" id="KW-0813">Transport</keyword>
<dbReference type="GO" id="GO:0022857">
    <property type="term" value="F:transmembrane transporter activity"/>
    <property type="evidence" value="ECO:0007669"/>
    <property type="project" value="InterPro"/>
</dbReference>
<evidence type="ECO:0000256" key="6">
    <source>
        <dbReference type="ARBA" id="ARBA00022692"/>
    </source>
</evidence>
<dbReference type="Proteomes" id="UP000008952">
    <property type="component" value="Unassembled WGS sequence"/>
</dbReference>
<dbReference type="InterPro" id="IPR010065">
    <property type="entry name" value="AA_ABC_transptr_permease_3TM"/>
</dbReference>
<feature type="transmembrane region" description="Helical" evidence="13">
    <location>
        <begin position="20"/>
        <end position="41"/>
    </location>
</feature>
<evidence type="ECO:0000256" key="12">
    <source>
        <dbReference type="ARBA" id="ARBA00073645"/>
    </source>
</evidence>
<evidence type="ECO:0000256" key="3">
    <source>
        <dbReference type="ARBA" id="ARBA00010072"/>
    </source>
</evidence>
<dbReference type="InterPro" id="IPR000515">
    <property type="entry name" value="MetI-like"/>
</dbReference>
<dbReference type="Pfam" id="PF00528">
    <property type="entry name" value="BPD_transp_1"/>
    <property type="match status" value="1"/>
</dbReference>
<dbReference type="HOGENOM" id="CLU_019602_1_0_5"/>
<dbReference type="GO" id="GO:0043190">
    <property type="term" value="C:ATP-binding cassette (ABC) transporter complex"/>
    <property type="evidence" value="ECO:0007669"/>
    <property type="project" value="InterPro"/>
</dbReference>
<dbReference type="EMBL" id="AIMB01000001">
    <property type="protein sequence ID" value="EJF91738.1"/>
    <property type="molecule type" value="Genomic_DNA"/>
</dbReference>
<evidence type="ECO:0000256" key="4">
    <source>
        <dbReference type="ARBA" id="ARBA00022448"/>
    </source>
</evidence>
<dbReference type="PANTHER" id="PTHR30614:SF20">
    <property type="entry name" value="GLUTAMINE TRANSPORT SYSTEM PERMEASE PROTEIN GLNP"/>
    <property type="match status" value="1"/>
</dbReference>
<dbReference type="STRING" id="1094558.ME5_00117"/>
<dbReference type="PROSITE" id="PS50928">
    <property type="entry name" value="ABC_TM1"/>
    <property type="match status" value="1"/>
</dbReference>
<dbReference type="CDD" id="cd06261">
    <property type="entry name" value="TM_PBP2"/>
    <property type="match status" value="1"/>
</dbReference>
<evidence type="ECO:0000256" key="11">
    <source>
        <dbReference type="ARBA" id="ARBA00062718"/>
    </source>
</evidence>
<comment type="subunit">
    <text evidence="11">The complex is composed of two ATP-binding proteins (GltL), two transmembrane proteins (GltJ and GltK) and a solute-binding protein (GltI).</text>
</comment>
<dbReference type="AlphaFoldDB" id="J0ZSJ3"/>
<accession>J0ZSJ3</accession>
<protein>
    <recommendedName>
        <fullName evidence="12">Glutamate/aspartate import permease protein GltK</fullName>
    </recommendedName>
</protein>
<dbReference type="RefSeq" id="WP_008037428.1">
    <property type="nucleotide sequence ID" value="NZ_JH725147.1"/>
</dbReference>
<dbReference type="eggNOG" id="COG0765">
    <property type="taxonomic scope" value="Bacteria"/>
</dbReference>
<feature type="transmembrane region" description="Helical" evidence="13">
    <location>
        <begin position="127"/>
        <end position="147"/>
    </location>
</feature>
<comment type="caution">
    <text evidence="15">The sequence shown here is derived from an EMBL/GenBank/DDBJ whole genome shotgun (WGS) entry which is preliminary data.</text>
</comment>
<name>J0ZSJ3_9HYPH</name>
<evidence type="ECO:0000256" key="8">
    <source>
        <dbReference type="ARBA" id="ARBA00022989"/>
    </source>
</evidence>